<dbReference type="Gene3D" id="2.10.25.10">
    <property type="entry name" value="Laminin"/>
    <property type="match status" value="1"/>
</dbReference>
<dbReference type="InterPro" id="IPR036084">
    <property type="entry name" value="Ser_inhib-like_sf"/>
</dbReference>
<evidence type="ECO:0000313" key="5">
    <source>
        <dbReference type="EnsemblMetazoa" id="GAUT033370-PA"/>
    </source>
</evidence>
<keyword evidence="1" id="KW-0646">Protease inhibitor</keyword>
<evidence type="ECO:0000256" key="2">
    <source>
        <dbReference type="ARBA" id="ARBA00023157"/>
    </source>
</evidence>
<dbReference type="PANTHER" id="PTHR23259">
    <property type="entry name" value="RIDDLE"/>
    <property type="match status" value="1"/>
</dbReference>
<evidence type="ECO:0000256" key="3">
    <source>
        <dbReference type="SAM" id="SignalP"/>
    </source>
</evidence>
<feature type="domain" description="TIL" evidence="4">
    <location>
        <begin position="32"/>
        <end position="85"/>
    </location>
</feature>
<protein>
    <submittedName>
        <fullName evidence="5">TIL domain-containing protein</fullName>
    </submittedName>
</protein>
<sequence length="87" mass="9696">MFNKLLKIFLIVSVIICILDHSVEAQSRGRGCGQNEQFTQCGSACEPSCNRPRAQACTLQCIIGCQCRQGFLRNSSGRCVTPRECRR</sequence>
<keyword evidence="6" id="KW-1185">Reference proteome</keyword>
<evidence type="ECO:0000313" key="6">
    <source>
        <dbReference type="Proteomes" id="UP000078200"/>
    </source>
</evidence>
<keyword evidence="2" id="KW-1015">Disulfide bond</keyword>
<dbReference type="EnsemblMetazoa" id="GAUT033370-RA">
    <property type="protein sequence ID" value="GAUT033370-PA"/>
    <property type="gene ID" value="GAUT033370"/>
</dbReference>
<dbReference type="GO" id="GO:0030414">
    <property type="term" value="F:peptidase inhibitor activity"/>
    <property type="evidence" value="ECO:0007669"/>
    <property type="project" value="UniProtKB-KW"/>
</dbReference>
<dbReference type="InterPro" id="IPR002919">
    <property type="entry name" value="TIL_dom"/>
</dbReference>
<dbReference type="VEuPathDB" id="VectorBase:GAUT033370"/>
<dbReference type="Pfam" id="PF01826">
    <property type="entry name" value="TIL"/>
    <property type="match status" value="1"/>
</dbReference>
<accession>A0A1A9VD21</accession>
<keyword evidence="3" id="KW-0732">Signal</keyword>
<dbReference type="InterPro" id="IPR051368">
    <property type="entry name" value="SerProtInhib-TIL_Domain"/>
</dbReference>
<evidence type="ECO:0000259" key="4">
    <source>
        <dbReference type="Pfam" id="PF01826"/>
    </source>
</evidence>
<organism evidence="5 6">
    <name type="scientific">Glossina austeni</name>
    <name type="common">Savannah tsetse fly</name>
    <dbReference type="NCBI Taxonomy" id="7395"/>
    <lineage>
        <taxon>Eukaryota</taxon>
        <taxon>Metazoa</taxon>
        <taxon>Ecdysozoa</taxon>
        <taxon>Arthropoda</taxon>
        <taxon>Hexapoda</taxon>
        <taxon>Insecta</taxon>
        <taxon>Pterygota</taxon>
        <taxon>Neoptera</taxon>
        <taxon>Endopterygota</taxon>
        <taxon>Diptera</taxon>
        <taxon>Brachycera</taxon>
        <taxon>Muscomorpha</taxon>
        <taxon>Hippoboscoidea</taxon>
        <taxon>Glossinidae</taxon>
        <taxon>Glossina</taxon>
    </lineage>
</organism>
<feature type="chain" id="PRO_5008399350" evidence="3">
    <location>
        <begin position="26"/>
        <end position="87"/>
    </location>
</feature>
<reference evidence="5" key="1">
    <citation type="submission" date="2020-05" db="UniProtKB">
        <authorList>
            <consortium name="EnsemblMetazoa"/>
        </authorList>
    </citation>
    <scope>IDENTIFICATION</scope>
    <source>
        <strain evidence="5">TTRI</strain>
    </source>
</reference>
<proteinExistence type="predicted"/>
<dbReference type="AlphaFoldDB" id="A0A1A9VD21"/>
<dbReference type="Proteomes" id="UP000078200">
    <property type="component" value="Unassembled WGS sequence"/>
</dbReference>
<dbReference type="STRING" id="7395.A0A1A9VD21"/>
<feature type="signal peptide" evidence="3">
    <location>
        <begin position="1"/>
        <end position="25"/>
    </location>
</feature>
<dbReference type="SUPFAM" id="SSF57567">
    <property type="entry name" value="Serine protease inhibitors"/>
    <property type="match status" value="1"/>
</dbReference>
<evidence type="ECO:0000256" key="1">
    <source>
        <dbReference type="ARBA" id="ARBA00022690"/>
    </source>
</evidence>
<name>A0A1A9VD21_GLOAU</name>
<dbReference type="CDD" id="cd19941">
    <property type="entry name" value="TIL"/>
    <property type="match status" value="1"/>
</dbReference>
<dbReference type="PANTHER" id="PTHR23259:SF70">
    <property type="entry name" value="ACCESSORY GLAND PROTEIN ACP62F-RELATED"/>
    <property type="match status" value="1"/>
</dbReference>